<evidence type="ECO:0000256" key="4">
    <source>
        <dbReference type="ARBA" id="ARBA00022692"/>
    </source>
</evidence>
<comment type="subcellular location">
    <subcellularLocation>
        <location evidence="1">Cell membrane</location>
        <topology evidence="1">Multi-pass membrane protein</topology>
    </subcellularLocation>
</comment>
<dbReference type="InterPro" id="IPR010290">
    <property type="entry name" value="TM_effector"/>
</dbReference>
<keyword evidence="10" id="KW-1185">Reference proteome</keyword>
<feature type="transmembrane region" description="Helical" evidence="7">
    <location>
        <begin position="351"/>
        <end position="374"/>
    </location>
</feature>
<gene>
    <name evidence="9" type="ORF">GCM10023169_10540</name>
</gene>
<keyword evidence="6 7" id="KW-0472">Membrane</keyword>
<evidence type="ECO:0000256" key="5">
    <source>
        <dbReference type="ARBA" id="ARBA00022989"/>
    </source>
</evidence>
<feature type="transmembrane region" description="Helical" evidence="7">
    <location>
        <begin position="166"/>
        <end position="187"/>
    </location>
</feature>
<name>A0ABP8L0E2_9MICO</name>
<dbReference type="PANTHER" id="PTHR23513">
    <property type="entry name" value="INTEGRAL MEMBRANE EFFLUX PROTEIN-RELATED"/>
    <property type="match status" value="1"/>
</dbReference>
<dbReference type="PROSITE" id="PS50850">
    <property type="entry name" value="MFS"/>
    <property type="match status" value="1"/>
</dbReference>
<keyword evidence="2" id="KW-0813">Transport</keyword>
<dbReference type="InterPro" id="IPR020846">
    <property type="entry name" value="MFS_dom"/>
</dbReference>
<evidence type="ECO:0000313" key="10">
    <source>
        <dbReference type="Proteomes" id="UP001500622"/>
    </source>
</evidence>
<dbReference type="Proteomes" id="UP001500622">
    <property type="component" value="Unassembled WGS sequence"/>
</dbReference>
<feature type="transmembrane region" description="Helical" evidence="7">
    <location>
        <begin position="226"/>
        <end position="245"/>
    </location>
</feature>
<dbReference type="Gene3D" id="1.20.1250.20">
    <property type="entry name" value="MFS general substrate transporter like domains"/>
    <property type="match status" value="1"/>
</dbReference>
<evidence type="ECO:0000259" key="8">
    <source>
        <dbReference type="PROSITE" id="PS50850"/>
    </source>
</evidence>
<keyword evidence="4 7" id="KW-0812">Transmembrane</keyword>
<keyword evidence="3" id="KW-1003">Cell membrane</keyword>
<dbReference type="EMBL" id="BAABGN010000003">
    <property type="protein sequence ID" value="GAA4419652.1"/>
    <property type="molecule type" value="Genomic_DNA"/>
</dbReference>
<feature type="domain" description="Major facilitator superfamily (MFS) profile" evidence="8">
    <location>
        <begin position="1"/>
        <end position="194"/>
    </location>
</feature>
<evidence type="ECO:0000256" key="7">
    <source>
        <dbReference type="SAM" id="Phobius"/>
    </source>
</evidence>
<proteinExistence type="predicted"/>
<dbReference type="InterPro" id="IPR036259">
    <property type="entry name" value="MFS_trans_sf"/>
</dbReference>
<sequence>MQSHARPSLLRNRDVALLWTAGLISLTGNLAMFVALPVAVFSSTSSAWATAATALAGAAPAVLVAQFAGVVADRVDRRRLLAAANVAMAVLTCAFLVLPDGSWWPYAAVNLIVMSAAQFVGPAEHALLGDLIPPSRLGEGASLNSLNNNIARLVGPALGGWVFAQLGFWATVILDAATFLVAALLVVGVSKRRRPPAGPRSATVGLSAEWLLGARRVWTHPALRPLVLLVAVVMFGEGAISALMAPFTGDVLGGGAGLLGAMLAAQAVGGIAGAWWSSRNADRQPPLQILAGASISSGLLLVVVFNYALLYPHAWPAVVLTGLAGFPFAVFGAAHGYALQIYAPPELRGRVYSLSSGVLSLARLSGITVAGLAAERWSALVINIDAAGYLVAGVIALRLTRRRRTLSGAPTQ</sequence>
<protein>
    <submittedName>
        <fullName evidence="9">MFS transporter</fullName>
    </submittedName>
</protein>
<comment type="caution">
    <text evidence="9">The sequence shown here is derived from an EMBL/GenBank/DDBJ whole genome shotgun (WGS) entry which is preliminary data.</text>
</comment>
<dbReference type="RefSeq" id="WP_345215469.1">
    <property type="nucleotide sequence ID" value="NZ_BAABGN010000003.1"/>
</dbReference>
<keyword evidence="5 7" id="KW-1133">Transmembrane helix</keyword>
<evidence type="ECO:0000256" key="6">
    <source>
        <dbReference type="ARBA" id="ARBA00023136"/>
    </source>
</evidence>
<feature type="transmembrane region" description="Helical" evidence="7">
    <location>
        <begin position="380"/>
        <end position="399"/>
    </location>
</feature>
<feature type="transmembrane region" description="Helical" evidence="7">
    <location>
        <begin position="251"/>
        <end position="277"/>
    </location>
</feature>
<accession>A0ABP8L0E2</accession>
<reference evidence="10" key="1">
    <citation type="journal article" date="2019" name="Int. J. Syst. Evol. Microbiol.">
        <title>The Global Catalogue of Microorganisms (GCM) 10K type strain sequencing project: providing services to taxonomists for standard genome sequencing and annotation.</title>
        <authorList>
            <consortium name="The Broad Institute Genomics Platform"/>
            <consortium name="The Broad Institute Genome Sequencing Center for Infectious Disease"/>
            <person name="Wu L."/>
            <person name="Ma J."/>
        </authorList>
    </citation>
    <scope>NUCLEOTIDE SEQUENCE [LARGE SCALE GENOMIC DNA]</scope>
    <source>
        <strain evidence="10">JCM 17810</strain>
    </source>
</reference>
<dbReference type="Pfam" id="PF05977">
    <property type="entry name" value="MFS_3"/>
    <property type="match status" value="1"/>
</dbReference>
<dbReference type="SUPFAM" id="SSF103473">
    <property type="entry name" value="MFS general substrate transporter"/>
    <property type="match status" value="1"/>
</dbReference>
<evidence type="ECO:0000313" key="9">
    <source>
        <dbReference type="EMBL" id="GAA4419652.1"/>
    </source>
</evidence>
<evidence type="ECO:0000256" key="3">
    <source>
        <dbReference type="ARBA" id="ARBA00022475"/>
    </source>
</evidence>
<feature type="transmembrane region" description="Helical" evidence="7">
    <location>
        <begin position="16"/>
        <end position="41"/>
    </location>
</feature>
<evidence type="ECO:0000256" key="1">
    <source>
        <dbReference type="ARBA" id="ARBA00004651"/>
    </source>
</evidence>
<dbReference type="CDD" id="cd06173">
    <property type="entry name" value="MFS_MefA_like"/>
    <property type="match status" value="1"/>
</dbReference>
<feature type="transmembrane region" description="Helical" evidence="7">
    <location>
        <begin position="80"/>
        <end position="98"/>
    </location>
</feature>
<feature type="transmembrane region" description="Helical" evidence="7">
    <location>
        <begin position="47"/>
        <end position="68"/>
    </location>
</feature>
<organism evidence="9 10">
    <name type="scientific">Georgenia halophila</name>
    <dbReference type="NCBI Taxonomy" id="620889"/>
    <lineage>
        <taxon>Bacteria</taxon>
        <taxon>Bacillati</taxon>
        <taxon>Actinomycetota</taxon>
        <taxon>Actinomycetes</taxon>
        <taxon>Micrococcales</taxon>
        <taxon>Bogoriellaceae</taxon>
        <taxon>Georgenia</taxon>
    </lineage>
</organism>
<dbReference type="PANTHER" id="PTHR23513:SF6">
    <property type="entry name" value="MAJOR FACILITATOR SUPERFAMILY ASSOCIATED DOMAIN-CONTAINING PROTEIN"/>
    <property type="match status" value="1"/>
</dbReference>
<evidence type="ECO:0000256" key="2">
    <source>
        <dbReference type="ARBA" id="ARBA00022448"/>
    </source>
</evidence>
<feature type="transmembrane region" description="Helical" evidence="7">
    <location>
        <begin position="315"/>
        <end position="339"/>
    </location>
</feature>
<feature type="transmembrane region" description="Helical" evidence="7">
    <location>
        <begin position="289"/>
        <end position="309"/>
    </location>
</feature>